<organism evidence="4 5">
    <name type="scientific">Chryseobacterium piscicola</name>
    <dbReference type="NCBI Taxonomy" id="551459"/>
    <lineage>
        <taxon>Bacteria</taxon>
        <taxon>Pseudomonadati</taxon>
        <taxon>Bacteroidota</taxon>
        <taxon>Flavobacteriia</taxon>
        <taxon>Flavobacteriales</taxon>
        <taxon>Weeksellaceae</taxon>
        <taxon>Chryseobacterium group</taxon>
        <taxon>Chryseobacterium</taxon>
    </lineage>
</organism>
<feature type="signal peptide" evidence="1">
    <location>
        <begin position="1"/>
        <end position="20"/>
    </location>
</feature>
<sequence length="188" mass="21517">MKNKIVYTLFLLGIIMSCKAQIVSLDVMSQCNGTNCPDYTYVKDTNNRLNKFVGTWKGTYTDGRTYEFHFVKKENDGGWFNEKFWDKLIGRVIVKSANGNIIYSSLAESDLNSIGGLEFVKNLTEYQMYYAANANCNDKGYIYISFPDPNNLNQMKLYFMQDLDIASKCPTGYQTIMPDAKDIILTKQ</sequence>
<reference evidence="5" key="2">
    <citation type="submission" date="2017-01" db="EMBL/GenBank/DDBJ databases">
        <authorList>
            <person name="Varghese N."/>
            <person name="Submissions S."/>
        </authorList>
    </citation>
    <scope>NUCLEOTIDE SEQUENCE [LARGE SCALE GENOMIC DNA]</scope>
    <source>
        <strain evidence="5">DSM 21068</strain>
    </source>
</reference>
<dbReference type="OrthoDB" id="1274930at2"/>
<proteinExistence type="predicted"/>
<dbReference type="Pfam" id="PF20448">
    <property type="entry name" value="DUF6705"/>
    <property type="match status" value="1"/>
</dbReference>
<evidence type="ECO:0000313" key="6">
    <source>
        <dbReference type="Proteomes" id="UP000238314"/>
    </source>
</evidence>
<keyword evidence="1" id="KW-0732">Signal</keyword>
<dbReference type="PROSITE" id="PS51257">
    <property type="entry name" value="PROKAR_LIPOPROTEIN"/>
    <property type="match status" value="1"/>
</dbReference>
<dbReference type="Proteomes" id="UP000238314">
    <property type="component" value="Unassembled WGS sequence"/>
</dbReference>
<dbReference type="RefSeq" id="WP_076448705.1">
    <property type="nucleotide sequence ID" value="NZ_FTOJ01000001.1"/>
</dbReference>
<reference evidence="3 6" key="1">
    <citation type="submission" date="2016-11" db="EMBL/GenBank/DDBJ databases">
        <title>Whole genomes of Flavobacteriaceae.</title>
        <authorList>
            <person name="Stine C."/>
            <person name="Li C."/>
            <person name="Tadesse D."/>
        </authorList>
    </citation>
    <scope>NUCLEOTIDE SEQUENCE [LARGE SCALE GENOMIC DNA]</scope>
    <source>
        <strain evidence="3 6">DSM 21068</strain>
    </source>
</reference>
<reference evidence="4" key="3">
    <citation type="submission" date="2017-01" db="EMBL/GenBank/DDBJ databases">
        <authorList>
            <person name="Mah S.A."/>
            <person name="Swanson W.J."/>
            <person name="Moy G.W."/>
            <person name="Vacquier V.D."/>
        </authorList>
    </citation>
    <scope>NUCLEOTIDE SEQUENCE [LARGE SCALE GENOMIC DNA]</scope>
    <source>
        <strain evidence="4">DSM 21068</strain>
    </source>
</reference>
<name>A0A1N7JQ23_9FLAO</name>
<dbReference type="EMBL" id="MUGO01000019">
    <property type="protein sequence ID" value="PQA91336.1"/>
    <property type="molecule type" value="Genomic_DNA"/>
</dbReference>
<feature type="domain" description="DUF6705" evidence="2">
    <location>
        <begin position="1"/>
        <end position="152"/>
    </location>
</feature>
<accession>A0A1N7JQ23</accession>
<dbReference type="AlphaFoldDB" id="A0A1N7JQ23"/>
<dbReference type="EMBL" id="FTOJ01000001">
    <property type="protein sequence ID" value="SIS51430.1"/>
    <property type="molecule type" value="Genomic_DNA"/>
</dbReference>
<evidence type="ECO:0000259" key="2">
    <source>
        <dbReference type="Pfam" id="PF20448"/>
    </source>
</evidence>
<feature type="chain" id="PRO_5044563590" description="DUF6705 domain-containing protein" evidence="1">
    <location>
        <begin position="21"/>
        <end position="188"/>
    </location>
</feature>
<dbReference type="STRING" id="551459.SAMN05421796_10175"/>
<protein>
    <recommendedName>
        <fullName evidence="2">DUF6705 domain-containing protein</fullName>
    </recommendedName>
</protein>
<evidence type="ECO:0000256" key="1">
    <source>
        <dbReference type="SAM" id="SignalP"/>
    </source>
</evidence>
<evidence type="ECO:0000313" key="3">
    <source>
        <dbReference type="EMBL" id="PQA91336.1"/>
    </source>
</evidence>
<evidence type="ECO:0000313" key="5">
    <source>
        <dbReference type="Proteomes" id="UP000186246"/>
    </source>
</evidence>
<dbReference type="Proteomes" id="UP000186246">
    <property type="component" value="Unassembled WGS sequence"/>
</dbReference>
<dbReference type="InterPro" id="IPR046551">
    <property type="entry name" value="DUF6705"/>
</dbReference>
<evidence type="ECO:0000313" key="4">
    <source>
        <dbReference type="EMBL" id="SIS51430.1"/>
    </source>
</evidence>
<keyword evidence="6" id="KW-1185">Reference proteome</keyword>
<gene>
    <name evidence="3" type="ORF">B0A70_12760</name>
    <name evidence="4" type="ORF">SAMN05421796_10175</name>
</gene>